<dbReference type="AlphaFoldDB" id="D7BLW3"/>
<comment type="similarity">
    <text evidence="2">Belongs to the CPA3 antiporters (TC 2.A.63) subunit C family.</text>
</comment>
<keyword evidence="5 8" id="KW-1133">Transmembrane helix</keyword>
<organism evidence="9 10">
    <name type="scientific">Arcanobacterium haemolyticum (strain ATCC 9345 / DSM 20595 / CCM 5947 / CCUG 17215 / LMG 16163 / NBRC 15585 / NCTC 8452 / 11018)</name>
    <dbReference type="NCBI Taxonomy" id="644284"/>
    <lineage>
        <taxon>Bacteria</taxon>
        <taxon>Bacillati</taxon>
        <taxon>Actinomycetota</taxon>
        <taxon>Actinomycetes</taxon>
        <taxon>Actinomycetales</taxon>
        <taxon>Actinomycetaceae</taxon>
        <taxon>Arcanobacterium</taxon>
    </lineage>
</organism>
<dbReference type="PANTHER" id="PTHR34583:SF2">
    <property type="entry name" value="ANTIPORTER SUBUNIT MNHC2-RELATED"/>
    <property type="match status" value="1"/>
</dbReference>
<proteinExistence type="inferred from homology"/>
<dbReference type="Gene3D" id="1.10.287.3510">
    <property type="match status" value="1"/>
</dbReference>
<dbReference type="InterPro" id="IPR050601">
    <property type="entry name" value="CPA3_antiporter_subunitC"/>
</dbReference>
<name>D7BLW3_ARCHD</name>
<feature type="transmembrane region" description="Helical" evidence="8">
    <location>
        <begin position="6"/>
        <end position="23"/>
    </location>
</feature>
<protein>
    <submittedName>
        <fullName evidence="9">Multisubunit sodium/proton antiporter, MrpC subunit</fullName>
    </submittedName>
</protein>
<dbReference type="Pfam" id="PF00420">
    <property type="entry name" value="Oxidored_q2"/>
    <property type="match status" value="1"/>
</dbReference>
<keyword evidence="3" id="KW-1003">Cell membrane</keyword>
<dbReference type="Proteomes" id="UP000000376">
    <property type="component" value="Chromosome"/>
</dbReference>
<dbReference type="EMBL" id="CP002045">
    <property type="protein sequence ID" value="ADH91912.1"/>
    <property type="molecule type" value="Genomic_DNA"/>
</dbReference>
<evidence type="ECO:0000313" key="9">
    <source>
        <dbReference type="EMBL" id="ADH91912.1"/>
    </source>
</evidence>
<reference evidence="9 10" key="1">
    <citation type="journal article" date="2010" name="Stand. Genomic Sci.">
        <title>Complete genome sequence of Arcanobacterium haemolyticum type strain (11018).</title>
        <authorList>
            <person name="Yasawong M."/>
            <person name="Teshima H."/>
            <person name="Lapidus A."/>
            <person name="Nolan M."/>
            <person name="Lucas S."/>
            <person name="Glavina Del Rio T."/>
            <person name="Tice H."/>
            <person name="Cheng J."/>
            <person name="Bruce D."/>
            <person name="Detter C."/>
            <person name="Tapia R."/>
            <person name="Han C."/>
            <person name="Goodwin L."/>
            <person name="Pitluck S."/>
            <person name="Liolios K."/>
            <person name="Ivanova N."/>
            <person name="Mavromatis K."/>
            <person name="Mikhailova N."/>
            <person name="Pati A."/>
            <person name="Chen A."/>
            <person name="Palaniappan K."/>
            <person name="Land M."/>
            <person name="Hauser L."/>
            <person name="Chang Y."/>
            <person name="Jeffries C."/>
            <person name="Rohde M."/>
            <person name="Sikorski J."/>
            <person name="Pukall R."/>
            <person name="Goker M."/>
            <person name="Woyke T."/>
            <person name="Bristow J."/>
            <person name="Eisen J."/>
            <person name="Markowitz V."/>
            <person name="Hugenholtz P."/>
            <person name="Kyrpides N."/>
            <person name="Klenk H."/>
        </authorList>
    </citation>
    <scope>NUCLEOTIDE SEQUENCE [LARGE SCALE GENOMIC DNA]</scope>
    <source>
        <strain evidence="10">ATCC 9345 / DSM 20595 / CCUG 17215 / LMG 16163 / NBRC 15585 / NCTC 8452 / 11018</strain>
    </source>
</reference>
<evidence type="ECO:0000256" key="4">
    <source>
        <dbReference type="ARBA" id="ARBA00022692"/>
    </source>
</evidence>
<keyword evidence="4 8" id="KW-0812">Transmembrane</keyword>
<dbReference type="NCBIfam" id="NF005929">
    <property type="entry name" value="PRK07946.1"/>
    <property type="match status" value="1"/>
</dbReference>
<feature type="transmembrane region" description="Helical" evidence="8">
    <location>
        <begin position="70"/>
        <end position="90"/>
    </location>
</feature>
<dbReference type="eggNOG" id="COG1006">
    <property type="taxonomic scope" value="Bacteria"/>
</dbReference>
<dbReference type="PANTHER" id="PTHR34583">
    <property type="entry name" value="ANTIPORTER SUBUNIT MNHC2-RELATED"/>
    <property type="match status" value="1"/>
</dbReference>
<dbReference type="KEGG" id="ahe:Arch_0149"/>
<dbReference type="RefSeq" id="WP_013169410.1">
    <property type="nucleotide sequence ID" value="NC_014218.1"/>
</dbReference>
<comment type="subcellular location">
    <subcellularLocation>
        <location evidence="1">Cell membrane</location>
        <topology evidence="1">Multi-pass membrane protein</topology>
    </subcellularLocation>
</comment>
<feature type="transmembrane region" description="Helical" evidence="8">
    <location>
        <begin position="30"/>
        <end position="50"/>
    </location>
</feature>
<evidence type="ECO:0000256" key="1">
    <source>
        <dbReference type="ARBA" id="ARBA00004651"/>
    </source>
</evidence>
<feature type="region of interest" description="Disordered" evidence="7">
    <location>
        <begin position="121"/>
        <end position="152"/>
    </location>
</feature>
<evidence type="ECO:0000313" key="10">
    <source>
        <dbReference type="Proteomes" id="UP000000376"/>
    </source>
</evidence>
<dbReference type="OrthoDB" id="9799219at2"/>
<evidence type="ECO:0000256" key="5">
    <source>
        <dbReference type="ARBA" id="ARBA00022989"/>
    </source>
</evidence>
<dbReference type="STRING" id="644284.Arch_0149"/>
<accession>D7BLW3</accession>
<keyword evidence="6 8" id="KW-0472">Membrane</keyword>
<evidence type="ECO:0000256" key="2">
    <source>
        <dbReference type="ARBA" id="ARBA00010388"/>
    </source>
</evidence>
<evidence type="ECO:0000256" key="6">
    <source>
        <dbReference type="ARBA" id="ARBA00023136"/>
    </source>
</evidence>
<gene>
    <name evidence="9" type="ordered locus">Arch_0149</name>
</gene>
<keyword evidence="10" id="KW-1185">Reference proteome</keyword>
<evidence type="ECO:0000256" key="3">
    <source>
        <dbReference type="ARBA" id="ARBA00022475"/>
    </source>
</evidence>
<evidence type="ECO:0000256" key="8">
    <source>
        <dbReference type="SAM" id="Phobius"/>
    </source>
</evidence>
<sequence>MESSLALIILAGVLMAVGVYLVLERSLARVIIGLSAITNSVNIVFLIAGGASGEPPLVGGAAPEKMADPLVQAMMLTAIVLSLGLTAFLLSVGYRSWQLHGNDEVQDDLEDQRLARRSEAAKIAERADKPERIEVDAEAARDETESFEGERV</sequence>
<dbReference type="HOGENOM" id="CLU_082058_0_2_11"/>
<dbReference type="InterPro" id="IPR039428">
    <property type="entry name" value="NUOK/Mnh_C1-like"/>
</dbReference>
<dbReference type="GO" id="GO:0005886">
    <property type="term" value="C:plasma membrane"/>
    <property type="evidence" value="ECO:0007669"/>
    <property type="project" value="UniProtKB-SubCell"/>
</dbReference>
<evidence type="ECO:0000256" key="7">
    <source>
        <dbReference type="SAM" id="MobiDB-lite"/>
    </source>
</evidence>